<proteinExistence type="predicted"/>
<dbReference type="EMBL" id="LGKG01000141">
    <property type="protein sequence ID" value="KPC62151.1"/>
    <property type="molecule type" value="Genomic_DNA"/>
</dbReference>
<feature type="region of interest" description="Disordered" evidence="1">
    <location>
        <begin position="21"/>
        <end position="72"/>
    </location>
</feature>
<feature type="compositionally biased region" description="Low complexity" evidence="1">
    <location>
        <begin position="21"/>
        <end position="38"/>
    </location>
</feature>
<protein>
    <submittedName>
        <fullName evidence="3">Uncharacterized protein</fullName>
    </submittedName>
</protein>
<dbReference type="RefSeq" id="WP_046927423.1">
    <property type="nucleotide sequence ID" value="NZ_JBIAXE010000010.1"/>
</dbReference>
<dbReference type="AlphaFoldDB" id="A0A0N0GYS4"/>
<evidence type="ECO:0000256" key="1">
    <source>
        <dbReference type="SAM" id="MobiDB-lite"/>
    </source>
</evidence>
<comment type="caution">
    <text evidence="3">The sequence shown here is derived from an EMBL/GenBank/DDBJ whole genome shotgun (WGS) entry which is preliminary data.</text>
</comment>
<dbReference type="PATRIC" id="fig|66876.3.peg.4493"/>
<dbReference type="Proteomes" id="UP000037982">
    <property type="component" value="Unassembled WGS sequence"/>
</dbReference>
<keyword evidence="4" id="KW-1185">Reference proteome</keyword>
<gene>
    <name evidence="3" type="ORF">ADL29_20445</name>
</gene>
<evidence type="ECO:0000313" key="4">
    <source>
        <dbReference type="Proteomes" id="UP000037982"/>
    </source>
</evidence>
<reference evidence="4" key="1">
    <citation type="submission" date="2015-07" db="EMBL/GenBank/DDBJ databases">
        <authorList>
            <person name="Ju K.-S."/>
            <person name="Doroghazi J.R."/>
            <person name="Metcalf W.W."/>
        </authorList>
    </citation>
    <scope>NUCLEOTIDE SEQUENCE [LARGE SCALE GENOMIC DNA]</scope>
    <source>
        <strain evidence="4">NRRL ISP-5002</strain>
    </source>
</reference>
<organism evidence="3 4">
    <name type="scientific">Streptomyces chattanoogensis</name>
    <dbReference type="NCBI Taxonomy" id="66876"/>
    <lineage>
        <taxon>Bacteria</taxon>
        <taxon>Bacillati</taxon>
        <taxon>Actinomycetota</taxon>
        <taxon>Actinomycetes</taxon>
        <taxon>Kitasatosporales</taxon>
        <taxon>Streptomycetaceae</taxon>
        <taxon>Streptomyces</taxon>
    </lineage>
</organism>
<evidence type="ECO:0000256" key="2">
    <source>
        <dbReference type="SAM" id="SignalP"/>
    </source>
</evidence>
<evidence type="ECO:0000313" key="3">
    <source>
        <dbReference type="EMBL" id="KPC62151.1"/>
    </source>
</evidence>
<accession>A0A0N0GYS4</accession>
<feature type="chain" id="PRO_5005850059" evidence="2">
    <location>
        <begin position="27"/>
        <end position="84"/>
    </location>
</feature>
<keyword evidence="2" id="KW-0732">Signal</keyword>
<sequence>MRIRTTLFAVTLASAALLGSAGTAAADDRSGPASDHGSSGPGGSPMGGESDRPDRQGLLGGDSSTAHGVRDNYPVSVVGRLLGM</sequence>
<name>A0A0N0GYS4_9ACTN</name>
<feature type="signal peptide" evidence="2">
    <location>
        <begin position="1"/>
        <end position="26"/>
    </location>
</feature>